<dbReference type="Proteomes" id="UP000823561">
    <property type="component" value="Chromosome 7"/>
</dbReference>
<dbReference type="GO" id="GO:0047498">
    <property type="term" value="F:calcium-dependent phospholipase A2 activity"/>
    <property type="evidence" value="ECO:0007669"/>
    <property type="project" value="TreeGrafter"/>
</dbReference>
<sequence length="278" mass="31172">MSDECPKSLVKWPPSGGTCLKGLCSEENLALRLDFDIPLAERDFLEKRKAVVGHALQKLLGLSSPPQTDKGPAGGCGLLGGRDQGDDWHLWESEGLGLQTMGILDAVSYITSLGSHMGHVHALRYFRLVAKGHKCGHRAHEGSRSPTSISATWRTSPWKEVYVFEDEENPKAPIVVHFPMVNLTFREFKAPGVRREGAEELIQGDVDVNTEDSPYVTSNLAYQPEDFQKLMDLMHYNIPNNRDTFLSALRRALERERVHEDEDEDHSCPQMDPSLFSF</sequence>
<dbReference type="GO" id="GO:0005829">
    <property type="term" value="C:cytosol"/>
    <property type="evidence" value="ECO:0007669"/>
    <property type="project" value="TreeGrafter"/>
</dbReference>
<dbReference type="GO" id="GO:0046475">
    <property type="term" value="P:glycerophospholipid catabolic process"/>
    <property type="evidence" value="ECO:0007669"/>
    <property type="project" value="TreeGrafter"/>
</dbReference>
<dbReference type="GO" id="GO:0005509">
    <property type="term" value="F:calcium ion binding"/>
    <property type="evidence" value="ECO:0007669"/>
    <property type="project" value="TreeGrafter"/>
</dbReference>
<comment type="caution">
    <text evidence="2">The sequence shown here is derived from an EMBL/GenBank/DDBJ whole genome shotgun (WGS) entry which is preliminary data.</text>
</comment>
<name>A0AAV6GZE2_9TELE</name>
<feature type="region of interest" description="Disordered" evidence="1">
    <location>
        <begin position="257"/>
        <end position="278"/>
    </location>
</feature>
<dbReference type="AlphaFoldDB" id="A0AAV6GZE2"/>
<dbReference type="InterPro" id="IPR016035">
    <property type="entry name" value="Acyl_Trfase/lysoPLipase"/>
</dbReference>
<gene>
    <name evidence="2" type="ORF">AALO_G00098520</name>
</gene>
<dbReference type="Gene3D" id="3.40.1090.10">
    <property type="entry name" value="Cytosolic phospholipase A2 catalytic domain"/>
    <property type="match status" value="1"/>
</dbReference>
<accession>A0AAV6GZE2</accession>
<reference evidence="2" key="1">
    <citation type="submission" date="2020-10" db="EMBL/GenBank/DDBJ databases">
        <title>Chromosome-scale genome assembly of the Allis shad, Alosa alosa.</title>
        <authorList>
            <person name="Margot Z."/>
            <person name="Christophe K."/>
            <person name="Cabau C."/>
            <person name="Louis A."/>
            <person name="Berthelot C."/>
            <person name="Parey E."/>
            <person name="Roest Crollius H."/>
            <person name="Montfort J."/>
            <person name="Robinson-Rechavi M."/>
            <person name="Bucao C."/>
            <person name="Bouchez O."/>
            <person name="Gislard M."/>
            <person name="Lluch J."/>
            <person name="Milhes M."/>
            <person name="Lampietro C."/>
            <person name="Lopez Roques C."/>
            <person name="Donnadieu C."/>
            <person name="Braasch I."/>
            <person name="Desvignes T."/>
            <person name="Postlethwait J."/>
            <person name="Bobe J."/>
            <person name="Guiguen Y."/>
        </authorList>
    </citation>
    <scope>NUCLEOTIDE SEQUENCE</scope>
    <source>
        <strain evidence="2">M-15738</strain>
        <tissue evidence="2">Blood</tissue>
    </source>
</reference>
<dbReference type="PANTHER" id="PTHR10728">
    <property type="entry name" value="CYTOSOLIC PHOSPHOLIPASE A2"/>
    <property type="match status" value="1"/>
</dbReference>
<keyword evidence="3" id="KW-1185">Reference proteome</keyword>
<dbReference type="EMBL" id="JADWDJ010000007">
    <property type="protein sequence ID" value="KAG5278396.1"/>
    <property type="molecule type" value="Genomic_DNA"/>
</dbReference>
<evidence type="ECO:0000256" key="1">
    <source>
        <dbReference type="SAM" id="MobiDB-lite"/>
    </source>
</evidence>
<protein>
    <submittedName>
        <fullName evidence="2">Uncharacterized protein</fullName>
    </submittedName>
</protein>
<organism evidence="2 3">
    <name type="scientific">Alosa alosa</name>
    <name type="common">allis shad</name>
    <dbReference type="NCBI Taxonomy" id="278164"/>
    <lineage>
        <taxon>Eukaryota</taxon>
        <taxon>Metazoa</taxon>
        <taxon>Chordata</taxon>
        <taxon>Craniata</taxon>
        <taxon>Vertebrata</taxon>
        <taxon>Euteleostomi</taxon>
        <taxon>Actinopterygii</taxon>
        <taxon>Neopterygii</taxon>
        <taxon>Teleostei</taxon>
        <taxon>Clupei</taxon>
        <taxon>Clupeiformes</taxon>
        <taxon>Clupeoidei</taxon>
        <taxon>Clupeidae</taxon>
        <taxon>Alosa</taxon>
    </lineage>
</organism>
<evidence type="ECO:0000313" key="2">
    <source>
        <dbReference type="EMBL" id="KAG5278396.1"/>
    </source>
</evidence>
<dbReference type="SUPFAM" id="SSF52151">
    <property type="entry name" value="FabD/lysophospholipase-like"/>
    <property type="match status" value="1"/>
</dbReference>
<dbReference type="PANTHER" id="PTHR10728:SF32">
    <property type="entry name" value="CYTOSOLIC PHOSPHOLIPASE A2 BETA"/>
    <property type="match status" value="1"/>
</dbReference>
<proteinExistence type="predicted"/>
<evidence type="ECO:0000313" key="3">
    <source>
        <dbReference type="Proteomes" id="UP000823561"/>
    </source>
</evidence>
<dbReference type="GO" id="GO:0005544">
    <property type="term" value="F:calcium-dependent phospholipid binding"/>
    <property type="evidence" value="ECO:0007669"/>
    <property type="project" value="TreeGrafter"/>
</dbReference>